<organism evidence="2 3">
    <name type="scientific">Kipferlia bialata</name>
    <dbReference type="NCBI Taxonomy" id="797122"/>
    <lineage>
        <taxon>Eukaryota</taxon>
        <taxon>Metamonada</taxon>
        <taxon>Carpediemonas-like organisms</taxon>
        <taxon>Kipferlia</taxon>
    </lineage>
</organism>
<keyword evidence="1" id="KW-0732">Signal</keyword>
<feature type="signal peptide" evidence="1">
    <location>
        <begin position="1"/>
        <end position="17"/>
    </location>
</feature>
<keyword evidence="3" id="KW-1185">Reference proteome</keyword>
<protein>
    <submittedName>
        <fullName evidence="2">Uncharacterized protein</fullName>
    </submittedName>
</protein>
<sequence>MRVAILSVLCLVALAMAEKYTYTAPTGTFSVDQAHYVDNMYDMFVIDTYDYMYQFKIECNGYIESNYDELRVYYAWC</sequence>
<proteinExistence type="predicted"/>
<evidence type="ECO:0000256" key="1">
    <source>
        <dbReference type="SAM" id="SignalP"/>
    </source>
</evidence>
<evidence type="ECO:0000313" key="2">
    <source>
        <dbReference type="EMBL" id="GIQ89297.1"/>
    </source>
</evidence>
<dbReference type="AlphaFoldDB" id="A0A9K3D604"/>
<reference evidence="2 3" key="1">
    <citation type="journal article" date="2018" name="PLoS ONE">
        <title>The draft genome of Kipferlia bialata reveals reductive genome evolution in fornicate parasites.</title>
        <authorList>
            <person name="Tanifuji G."/>
            <person name="Takabayashi S."/>
            <person name="Kume K."/>
            <person name="Takagi M."/>
            <person name="Nakayama T."/>
            <person name="Kamikawa R."/>
            <person name="Inagaki Y."/>
            <person name="Hashimoto T."/>
        </authorList>
    </citation>
    <scope>NUCLEOTIDE SEQUENCE [LARGE SCALE GENOMIC DNA]</scope>
    <source>
        <strain evidence="2">NY0173</strain>
    </source>
</reference>
<dbReference type="EMBL" id="BDIP01004897">
    <property type="protein sequence ID" value="GIQ89297.1"/>
    <property type="molecule type" value="Genomic_DNA"/>
</dbReference>
<evidence type="ECO:0000313" key="3">
    <source>
        <dbReference type="Proteomes" id="UP000265618"/>
    </source>
</evidence>
<dbReference type="Proteomes" id="UP000265618">
    <property type="component" value="Unassembled WGS sequence"/>
</dbReference>
<gene>
    <name evidence="2" type="ORF">KIPB_011728</name>
</gene>
<feature type="non-terminal residue" evidence="2">
    <location>
        <position position="1"/>
    </location>
</feature>
<accession>A0A9K3D604</accession>
<comment type="caution">
    <text evidence="2">The sequence shown here is derived from an EMBL/GenBank/DDBJ whole genome shotgun (WGS) entry which is preliminary data.</text>
</comment>
<name>A0A9K3D604_9EUKA</name>
<feature type="chain" id="PRO_5039886588" evidence="1">
    <location>
        <begin position="18"/>
        <end position="77"/>
    </location>
</feature>